<proteinExistence type="predicted"/>
<comment type="caution">
    <text evidence="3">The sequence shown here is derived from an EMBL/GenBank/DDBJ whole genome shotgun (WGS) entry which is preliminary data.</text>
</comment>
<protein>
    <submittedName>
        <fullName evidence="3">VCBS repeat protein</fullName>
    </submittedName>
</protein>
<accession>A0A4R8MEZ6</accession>
<evidence type="ECO:0000256" key="1">
    <source>
        <dbReference type="ARBA" id="ARBA00022729"/>
    </source>
</evidence>
<dbReference type="Pfam" id="PF13517">
    <property type="entry name" value="FG-GAP_3"/>
    <property type="match status" value="7"/>
</dbReference>
<reference evidence="3 4" key="1">
    <citation type="submission" date="2019-03" db="EMBL/GenBank/DDBJ databases">
        <title>Genomic Encyclopedia of Type Strains, Phase III (KMG-III): the genomes of soil and plant-associated and newly described type strains.</title>
        <authorList>
            <person name="Whitman W."/>
        </authorList>
    </citation>
    <scope>NUCLEOTIDE SEQUENCE [LARGE SCALE GENOMIC DNA]</scope>
    <source>
        <strain evidence="3 4">CECT 8301</strain>
    </source>
</reference>
<dbReference type="InterPro" id="IPR028994">
    <property type="entry name" value="Integrin_alpha_N"/>
</dbReference>
<dbReference type="InterPro" id="IPR027039">
    <property type="entry name" value="Crtac1"/>
</dbReference>
<dbReference type="Gene3D" id="2.130.10.130">
    <property type="entry name" value="Integrin alpha, N-terminal"/>
    <property type="match status" value="4"/>
</dbReference>
<dbReference type="RefSeq" id="WP_133967732.1">
    <property type="nucleotide sequence ID" value="NZ_SORL01000008.1"/>
</dbReference>
<evidence type="ECO:0000313" key="4">
    <source>
        <dbReference type="Proteomes" id="UP000294824"/>
    </source>
</evidence>
<evidence type="ECO:0000259" key="2">
    <source>
        <dbReference type="Pfam" id="PF07593"/>
    </source>
</evidence>
<keyword evidence="4" id="KW-1185">Reference proteome</keyword>
<feature type="domain" description="ASPIC/UnbV" evidence="2">
    <location>
        <begin position="546"/>
        <end position="613"/>
    </location>
</feature>
<dbReference type="InterPro" id="IPR011519">
    <property type="entry name" value="UnbV_ASPIC"/>
</dbReference>
<dbReference type="PANTHER" id="PTHR16026:SF0">
    <property type="entry name" value="CARTILAGE ACIDIC PROTEIN 1"/>
    <property type="match status" value="1"/>
</dbReference>
<keyword evidence="1" id="KW-0732">Signal</keyword>
<dbReference type="Pfam" id="PF07593">
    <property type="entry name" value="UnbV_ASPIC"/>
    <property type="match status" value="1"/>
</dbReference>
<name>A0A4R8MEZ6_9FLAO</name>
<gene>
    <name evidence="3" type="ORF">DFQ06_2305</name>
</gene>
<dbReference type="SUPFAM" id="SSF69318">
    <property type="entry name" value="Integrin alpha N-terminal domain"/>
    <property type="match status" value="3"/>
</dbReference>
<dbReference type="PANTHER" id="PTHR16026">
    <property type="entry name" value="CARTILAGE ACIDIC PROTEIN 1"/>
    <property type="match status" value="1"/>
</dbReference>
<dbReference type="InterPro" id="IPR013517">
    <property type="entry name" value="FG-GAP"/>
</dbReference>
<organism evidence="3 4">
    <name type="scientific">Algibacter lectus</name>
    <dbReference type="NCBI Taxonomy" id="221126"/>
    <lineage>
        <taxon>Bacteria</taxon>
        <taxon>Pseudomonadati</taxon>
        <taxon>Bacteroidota</taxon>
        <taxon>Flavobacteriia</taxon>
        <taxon>Flavobacteriales</taxon>
        <taxon>Flavobacteriaceae</taxon>
        <taxon>Algibacter</taxon>
    </lineage>
</organism>
<sequence length="1119" mass="125709">MKHTINLKIIRYLLIFLFVNLSFFNCKNVEPDDSLETKKNTENQLFTKLLSKDTGINFINELNETIDANYFQYNYMYIGGGVASGDINNDGLIDLFFTSNSNGNKLYLNKGNFQFEDISKQAGIIHKEGFDTGVTFVDVNSDGLLDIYVSRGGWIDEDNKFANLLYVNNGDLTFTEKAEELGLADNNRTIHTIFFDYDNDNDLDAYVSNAADVVNRNQTEVLDLKTIQKDPKTIQLKGSDRLYNNDGTGHFTNVTKKAGILPEIAFGLNPQVLDLNNDGWLDIYVNNDFNMPDFVYVNNGNGTFTENREHVVKHMAFNSMGGDVADINNDGYLDLMTLDMNPKDYIRSKTTMGMTSISQFEKMTNSGYHYQYMHNMLQLNNGNGTFSEISKMADVGDTDWSWALLMADFDLDGLNDIYVTNGVFRDVIDRDSNNKILEQLRANGRKPTKEDFLNYAKMLPQQKLVNYFFKNNGNLTFEDASNTWVDQTPTFSNGAVYADLDNDGDLDIVVNNINDEATILKNNATDLNKGNFLNITFSGPEKNKFGIGVKAIIHTEKDKKIVRQLINTRGFLSSVSNKLHLGLGHLNTIEKVEILWQDGRRQELQNVASNQSLKINYKDASLNLETGLETQKTLFKAMASNYGHKDPYFNDYEKQVLLPHKLSQTGPALAKGDINGDGNEDVFIGGGHNQAGYILMGQNSGSFKNGNNHIFTKDKHQEDTSATFFDTDNDGDLDLYVVSGSYEFDKNPKMLQDRLYINNGTGKFTKSTNLPEIYSAGSVVTPSDYDNDGDIDLFVGGRVIPGKYPFSPESYLLINDNGTFTNATKTLAPELEVIGMVTDANWFDIDKDDDLDLIVTGEWMGIEIFLNTSGKLEKSEAYKLLNNTKGWWNKLLITDIDNDGDNDIVAGNLGLNYKFHASKEKPFHIYTSDFDYNGSQDVFLAKYYKDKQVPVRGKGCTAQQVPHLKSKIKSYQDFANRDLEGILGPGIKSALHYKATEFRSGIFINEGDNNFTFSPFSNQVQTFPINSILYEDFDKDGSKDLLLAGNNYQSEVETTRADAGTGAFLKGNNKGGFNYISHLKTGFFVDKDIRDMIVVKTGNEKIIIVANNNDTHNLFKVNN</sequence>
<dbReference type="AlphaFoldDB" id="A0A4R8MEZ6"/>
<dbReference type="EMBL" id="SORL01000008">
    <property type="protein sequence ID" value="TDY62465.1"/>
    <property type="molecule type" value="Genomic_DNA"/>
</dbReference>
<dbReference type="Proteomes" id="UP000294824">
    <property type="component" value="Unassembled WGS sequence"/>
</dbReference>
<evidence type="ECO:0000313" key="3">
    <source>
        <dbReference type="EMBL" id="TDY62465.1"/>
    </source>
</evidence>